<comment type="caution">
    <text evidence="2">The sequence shown here is derived from an EMBL/GenBank/DDBJ whole genome shotgun (WGS) entry which is preliminary data.</text>
</comment>
<gene>
    <name evidence="2" type="ORF">CVLEPA_LOCUS28898</name>
</gene>
<evidence type="ECO:0008006" key="4">
    <source>
        <dbReference type="Google" id="ProtNLM"/>
    </source>
</evidence>
<proteinExistence type="predicted"/>
<sequence length="81" mass="9278">MKKMFVLNVVVMVTLMFVYAEANVFLCKSKFFVCHESVDCPITAMSTKTAPCQCKRPKKFCQDALYPSILKYIIVTKSNKQ</sequence>
<feature type="chain" id="PRO_5047397737" description="Late nodulin" evidence="1">
    <location>
        <begin position="21"/>
        <end position="81"/>
    </location>
</feature>
<accession>A0ABP0GVK4</accession>
<protein>
    <recommendedName>
        <fullName evidence="4">Late nodulin</fullName>
    </recommendedName>
</protein>
<evidence type="ECO:0000313" key="2">
    <source>
        <dbReference type="EMBL" id="CAK8695652.1"/>
    </source>
</evidence>
<feature type="signal peptide" evidence="1">
    <location>
        <begin position="1"/>
        <end position="20"/>
    </location>
</feature>
<keyword evidence="3" id="KW-1185">Reference proteome</keyword>
<reference evidence="2 3" key="1">
    <citation type="submission" date="2024-02" db="EMBL/GenBank/DDBJ databases">
        <authorList>
            <person name="Daric V."/>
            <person name="Darras S."/>
        </authorList>
    </citation>
    <scope>NUCLEOTIDE SEQUENCE [LARGE SCALE GENOMIC DNA]</scope>
</reference>
<evidence type="ECO:0000313" key="3">
    <source>
        <dbReference type="Proteomes" id="UP001642483"/>
    </source>
</evidence>
<evidence type="ECO:0000256" key="1">
    <source>
        <dbReference type="SAM" id="SignalP"/>
    </source>
</evidence>
<keyword evidence="1" id="KW-0732">Signal</keyword>
<dbReference type="EMBL" id="CAWYQH010000152">
    <property type="protein sequence ID" value="CAK8695652.1"/>
    <property type="molecule type" value="Genomic_DNA"/>
</dbReference>
<organism evidence="2 3">
    <name type="scientific">Clavelina lepadiformis</name>
    <name type="common">Light-bulb sea squirt</name>
    <name type="synonym">Ascidia lepadiformis</name>
    <dbReference type="NCBI Taxonomy" id="159417"/>
    <lineage>
        <taxon>Eukaryota</taxon>
        <taxon>Metazoa</taxon>
        <taxon>Chordata</taxon>
        <taxon>Tunicata</taxon>
        <taxon>Ascidiacea</taxon>
        <taxon>Aplousobranchia</taxon>
        <taxon>Clavelinidae</taxon>
        <taxon>Clavelina</taxon>
    </lineage>
</organism>
<dbReference type="Proteomes" id="UP001642483">
    <property type="component" value="Unassembled WGS sequence"/>
</dbReference>
<name>A0ABP0GVK4_CLALP</name>